<evidence type="ECO:0000256" key="1">
    <source>
        <dbReference type="SAM" id="Phobius"/>
    </source>
</evidence>
<sequence>MILIVHKISYIWHHLLFCILYIVVMYLSNHYIL</sequence>
<proteinExistence type="predicted"/>
<feature type="transmembrane region" description="Helical" evidence="1">
    <location>
        <begin position="12"/>
        <end position="32"/>
    </location>
</feature>
<organism evidence="2">
    <name type="scientific">Siphoviridae sp. ct1IF5</name>
    <dbReference type="NCBI Taxonomy" id="2827765"/>
    <lineage>
        <taxon>Viruses</taxon>
        <taxon>Duplodnaviria</taxon>
        <taxon>Heunggongvirae</taxon>
        <taxon>Uroviricota</taxon>
        <taxon>Caudoviricetes</taxon>
    </lineage>
</organism>
<keyword evidence="1" id="KW-1133">Transmembrane helix</keyword>
<reference evidence="2" key="1">
    <citation type="journal article" date="2021" name="Proc. Natl. Acad. Sci. U.S.A.">
        <title>A Catalog of Tens of Thousands of Viruses from Human Metagenomes Reveals Hidden Associations with Chronic Diseases.</title>
        <authorList>
            <person name="Tisza M.J."/>
            <person name="Buck C.B."/>
        </authorList>
    </citation>
    <scope>NUCLEOTIDE SEQUENCE</scope>
    <source>
        <strain evidence="2">Ct1IF5</strain>
    </source>
</reference>
<protein>
    <submittedName>
        <fullName evidence="2">Uncharacterized protein</fullName>
    </submittedName>
</protein>
<evidence type="ECO:0000313" key="2">
    <source>
        <dbReference type="EMBL" id="DAF61707.1"/>
    </source>
</evidence>
<accession>A0A8S5TFA1</accession>
<dbReference type="EMBL" id="BK032815">
    <property type="protein sequence ID" value="DAF61707.1"/>
    <property type="molecule type" value="Genomic_DNA"/>
</dbReference>
<name>A0A8S5TFA1_9CAUD</name>
<keyword evidence="1" id="KW-0812">Transmembrane</keyword>
<keyword evidence="1" id="KW-0472">Membrane</keyword>